<feature type="region of interest" description="Disordered" evidence="1">
    <location>
        <begin position="27"/>
        <end position="49"/>
    </location>
</feature>
<reference evidence="2" key="1">
    <citation type="journal article" date="2021" name="Proc. Natl. Acad. Sci. U.S.A.">
        <title>A Catalog of Tens of Thousands of Viruses from Human Metagenomes Reveals Hidden Associations with Chronic Diseases.</title>
        <authorList>
            <person name="Tisza M.J."/>
            <person name="Buck C.B."/>
        </authorList>
    </citation>
    <scope>NUCLEOTIDE SEQUENCE</scope>
    <source>
        <strain evidence="2">CttWj13</strain>
    </source>
</reference>
<accession>A0A8S5QYZ4</accession>
<feature type="compositionally biased region" description="Basic and acidic residues" evidence="1">
    <location>
        <begin position="27"/>
        <end position="41"/>
    </location>
</feature>
<sequence length="61" mass="7037">MGIEDEYAAFCLDETCLFMIQQAREKREPDFGRPARLEKQKGRQNATTNAEAAEMIRRLMG</sequence>
<evidence type="ECO:0000313" key="2">
    <source>
        <dbReference type="EMBL" id="DAE23949.1"/>
    </source>
</evidence>
<proteinExistence type="predicted"/>
<evidence type="ECO:0000256" key="1">
    <source>
        <dbReference type="SAM" id="MobiDB-lite"/>
    </source>
</evidence>
<protein>
    <submittedName>
        <fullName evidence="2">Uncharacterized protein</fullName>
    </submittedName>
</protein>
<name>A0A8S5QYZ4_9CAUD</name>
<organism evidence="2">
    <name type="scientific">Siphoviridae sp. cttWj13</name>
    <dbReference type="NCBI Taxonomy" id="2826494"/>
    <lineage>
        <taxon>Viruses</taxon>
        <taxon>Duplodnaviria</taxon>
        <taxon>Heunggongvirae</taxon>
        <taxon>Uroviricota</taxon>
        <taxon>Caudoviricetes</taxon>
    </lineage>
</organism>
<dbReference type="EMBL" id="BK015763">
    <property type="protein sequence ID" value="DAE23949.1"/>
    <property type="molecule type" value="Genomic_DNA"/>
</dbReference>